<accession>A0A380PS25</accession>
<protein>
    <submittedName>
        <fullName evidence="1">Uncharacterized protein</fullName>
    </submittedName>
</protein>
<dbReference type="Proteomes" id="UP000254835">
    <property type="component" value="Unassembled WGS sequence"/>
</dbReference>
<proteinExistence type="predicted"/>
<name>A0A380PS25_YERFR</name>
<gene>
    <name evidence="1" type="ORF">NCTC11470_01368</name>
</gene>
<dbReference type="AlphaFoldDB" id="A0A380PS25"/>
<evidence type="ECO:0000313" key="2">
    <source>
        <dbReference type="Proteomes" id="UP000254835"/>
    </source>
</evidence>
<organism evidence="1 2">
    <name type="scientific">Yersinia frederiksenii</name>
    <dbReference type="NCBI Taxonomy" id="29484"/>
    <lineage>
        <taxon>Bacteria</taxon>
        <taxon>Pseudomonadati</taxon>
        <taxon>Pseudomonadota</taxon>
        <taxon>Gammaproteobacteria</taxon>
        <taxon>Enterobacterales</taxon>
        <taxon>Yersiniaceae</taxon>
        <taxon>Yersinia</taxon>
    </lineage>
</organism>
<reference evidence="1 2" key="1">
    <citation type="submission" date="2018-06" db="EMBL/GenBank/DDBJ databases">
        <authorList>
            <consortium name="Pathogen Informatics"/>
            <person name="Doyle S."/>
        </authorList>
    </citation>
    <scope>NUCLEOTIDE SEQUENCE [LARGE SCALE GENOMIC DNA]</scope>
    <source>
        <strain evidence="1 2">NCTC11470</strain>
    </source>
</reference>
<dbReference type="EMBL" id="UHJA01000001">
    <property type="protein sequence ID" value="SUP76338.1"/>
    <property type="molecule type" value="Genomic_DNA"/>
</dbReference>
<evidence type="ECO:0000313" key="1">
    <source>
        <dbReference type="EMBL" id="SUP76338.1"/>
    </source>
</evidence>
<sequence length="46" mass="5333">MTANLCAYHPTTALIAFFSEKKIRQYVMKHSLVKKTGSNSWIFTRI</sequence>